<dbReference type="EMBL" id="CAJNOC010002756">
    <property type="protein sequence ID" value="CAF0949887.1"/>
    <property type="molecule type" value="Genomic_DNA"/>
</dbReference>
<protein>
    <submittedName>
        <fullName evidence="1">Uncharacterized protein</fullName>
    </submittedName>
</protein>
<dbReference type="AlphaFoldDB" id="A0A814D297"/>
<reference evidence="1" key="1">
    <citation type="submission" date="2021-02" db="EMBL/GenBank/DDBJ databases">
        <authorList>
            <person name="Nowell W R."/>
        </authorList>
    </citation>
    <scope>NUCLEOTIDE SEQUENCE</scope>
    <source>
        <strain evidence="1">Ploen Becks lab</strain>
    </source>
</reference>
<sequence length="192" mass="21787">MEETASTPEEIGQDEVDLETIRLTRSRALREQVNSNQDIAVEKMCKKHDRKRNKRTVLFKKGDCVSLKIPSIDVGGSELSRLPCIVKEMIHDKYQLVCEYGIIESHLRIEELELYSGLLEFEVDKVTEMISIRAAAALAGNRTKAIKEIEVECDCTGKCNTKQCKCIKANLKCNSHCHRKKSVDSKSCLNRN</sequence>
<comment type="caution">
    <text evidence="1">The sequence shown here is derived from an EMBL/GenBank/DDBJ whole genome shotgun (WGS) entry which is preliminary data.</text>
</comment>
<organism evidence="1 2">
    <name type="scientific">Brachionus calyciflorus</name>
    <dbReference type="NCBI Taxonomy" id="104777"/>
    <lineage>
        <taxon>Eukaryota</taxon>
        <taxon>Metazoa</taxon>
        <taxon>Spiralia</taxon>
        <taxon>Gnathifera</taxon>
        <taxon>Rotifera</taxon>
        <taxon>Eurotatoria</taxon>
        <taxon>Monogononta</taxon>
        <taxon>Pseudotrocha</taxon>
        <taxon>Ploima</taxon>
        <taxon>Brachionidae</taxon>
        <taxon>Brachionus</taxon>
    </lineage>
</organism>
<name>A0A814D297_9BILA</name>
<gene>
    <name evidence="1" type="ORF">OXX778_LOCUS13883</name>
</gene>
<evidence type="ECO:0000313" key="1">
    <source>
        <dbReference type="EMBL" id="CAF0949887.1"/>
    </source>
</evidence>
<keyword evidence="2" id="KW-1185">Reference proteome</keyword>
<accession>A0A814D297</accession>
<proteinExistence type="predicted"/>
<dbReference type="Proteomes" id="UP000663879">
    <property type="component" value="Unassembled WGS sequence"/>
</dbReference>
<evidence type="ECO:0000313" key="2">
    <source>
        <dbReference type="Proteomes" id="UP000663879"/>
    </source>
</evidence>
<dbReference type="OrthoDB" id="2430997at2759"/>